<dbReference type="Proteomes" id="UP001220377">
    <property type="component" value="Chromosome"/>
</dbReference>
<protein>
    <submittedName>
        <fullName evidence="2">Uncharacterized protein</fullName>
    </submittedName>
</protein>
<name>A0ABY7WTA2_9LACO</name>
<evidence type="ECO:0000313" key="2">
    <source>
        <dbReference type="EMBL" id="WDF82673.1"/>
    </source>
</evidence>
<reference evidence="2 3" key="1">
    <citation type="submission" date="2023-02" db="EMBL/GenBank/DDBJ databases">
        <title>Genome sequence of Lacticaseibacillus sp. KACC 23028.</title>
        <authorList>
            <person name="Kim S."/>
            <person name="Heo J."/>
            <person name="Kwon S.-W."/>
        </authorList>
    </citation>
    <scope>NUCLEOTIDE SEQUENCE [LARGE SCALE GENOMIC DNA]</scope>
    <source>
        <strain evidence="2 3">KACC 23028</strain>
    </source>
</reference>
<feature type="compositionally biased region" description="Polar residues" evidence="1">
    <location>
        <begin position="58"/>
        <end position="67"/>
    </location>
</feature>
<evidence type="ECO:0000313" key="3">
    <source>
        <dbReference type="Proteomes" id="UP001220377"/>
    </source>
</evidence>
<sequence>MSERIAAKLDDDIAEMTSACLNSNKLLFDQFAMDAMSESLDDNQDQAKHDNRVLKQAPTRQQAITKH</sequence>
<dbReference type="EMBL" id="CP117884">
    <property type="protein sequence ID" value="WDF82673.1"/>
    <property type="molecule type" value="Genomic_DNA"/>
</dbReference>
<dbReference type="RefSeq" id="WP_274260309.1">
    <property type="nucleotide sequence ID" value="NZ_CP117884.1"/>
</dbReference>
<proteinExistence type="predicted"/>
<accession>A0ABY7WTA2</accession>
<keyword evidence="3" id="KW-1185">Reference proteome</keyword>
<evidence type="ECO:0000256" key="1">
    <source>
        <dbReference type="SAM" id="MobiDB-lite"/>
    </source>
</evidence>
<organism evidence="2 3">
    <name type="scientific">Lacticaseibacillus pabuli</name>
    <dbReference type="NCBI Taxonomy" id="3025672"/>
    <lineage>
        <taxon>Bacteria</taxon>
        <taxon>Bacillati</taxon>
        <taxon>Bacillota</taxon>
        <taxon>Bacilli</taxon>
        <taxon>Lactobacillales</taxon>
        <taxon>Lactobacillaceae</taxon>
        <taxon>Lacticaseibacillus</taxon>
    </lineage>
</organism>
<feature type="region of interest" description="Disordered" evidence="1">
    <location>
        <begin position="39"/>
        <end position="67"/>
    </location>
</feature>
<gene>
    <name evidence="2" type="ORF">PQ472_00065</name>
</gene>